<dbReference type="Proteomes" id="UP000291084">
    <property type="component" value="Chromosome 2"/>
</dbReference>
<name>A0A0S3RG99_PHAAN</name>
<dbReference type="EMBL" id="AP015035">
    <property type="protein sequence ID" value="BAT79704.1"/>
    <property type="molecule type" value="Genomic_DNA"/>
</dbReference>
<feature type="non-terminal residue" evidence="1">
    <location>
        <position position="1"/>
    </location>
</feature>
<evidence type="ECO:0000313" key="2">
    <source>
        <dbReference type="Proteomes" id="UP000291084"/>
    </source>
</evidence>
<proteinExistence type="predicted"/>
<sequence>RNIKKIKKKTHRNIKKIKNKIPKGKIPNLETLIPNFNIRTQEAKTPICRNKFQNLQNSQISNSENLNPQIPKTRQSSDLLLCGSMCKKHNIKHDSRTL</sequence>
<evidence type="ECO:0000313" key="1">
    <source>
        <dbReference type="EMBL" id="BAT79704.1"/>
    </source>
</evidence>
<accession>A0A0S3RG99</accession>
<dbReference type="AlphaFoldDB" id="A0A0S3RG99"/>
<reference evidence="1 2" key="1">
    <citation type="journal article" date="2015" name="Sci. Rep.">
        <title>The power of single molecule real-time sequencing technology in the de novo assembly of a eukaryotic genome.</title>
        <authorList>
            <person name="Sakai H."/>
            <person name="Naito K."/>
            <person name="Ogiso-Tanaka E."/>
            <person name="Takahashi Y."/>
            <person name="Iseki K."/>
            <person name="Muto C."/>
            <person name="Satou K."/>
            <person name="Teruya K."/>
            <person name="Shiroma A."/>
            <person name="Shimoji M."/>
            <person name="Hirano T."/>
            <person name="Itoh T."/>
            <person name="Kaga A."/>
            <person name="Tomooka N."/>
        </authorList>
    </citation>
    <scope>NUCLEOTIDE SEQUENCE [LARGE SCALE GENOMIC DNA]</scope>
    <source>
        <strain evidence="2">cv. Shumari</strain>
    </source>
</reference>
<gene>
    <name evidence="1" type="primary">Vigan.02G262700</name>
    <name evidence="1" type="ORF">VIGAN_02262700</name>
</gene>
<keyword evidence="2" id="KW-1185">Reference proteome</keyword>
<organism evidence="1 2">
    <name type="scientific">Vigna angularis var. angularis</name>
    <dbReference type="NCBI Taxonomy" id="157739"/>
    <lineage>
        <taxon>Eukaryota</taxon>
        <taxon>Viridiplantae</taxon>
        <taxon>Streptophyta</taxon>
        <taxon>Embryophyta</taxon>
        <taxon>Tracheophyta</taxon>
        <taxon>Spermatophyta</taxon>
        <taxon>Magnoliopsida</taxon>
        <taxon>eudicotyledons</taxon>
        <taxon>Gunneridae</taxon>
        <taxon>Pentapetalae</taxon>
        <taxon>rosids</taxon>
        <taxon>fabids</taxon>
        <taxon>Fabales</taxon>
        <taxon>Fabaceae</taxon>
        <taxon>Papilionoideae</taxon>
        <taxon>50 kb inversion clade</taxon>
        <taxon>NPAAA clade</taxon>
        <taxon>indigoferoid/millettioid clade</taxon>
        <taxon>Phaseoleae</taxon>
        <taxon>Vigna</taxon>
    </lineage>
</organism>
<protein>
    <submittedName>
        <fullName evidence="1">Uncharacterized protein</fullName>
    </submittedName>
</protein>